<sequence>MSGVGMGSTAQSAAVRSASGGTSTSGAAQINDATNSFKRLLAGSGSGQMNLGAVRARAEELKRSLEQVSTALELYADRVQWTETLDKFGVINMQLHRLSEELRPLLKFYAVHPKAVNAANARTLPIMLATKALPEMETEERELLRRQSQAAAGTPLGAQYEKLGHDIEQLNSIVDYICQHNASRLDSGTLDPKGPRRKALAQEIHAAAAGPPPKPKVRPGGKRKLEGAELLMAAVTRGEGLTAE</sequence>
<dbReference type="KEGG" id="csl:COCSUDRAFT_53690"/>
<reference evidence="2 3" key="1">
    <citation type="journal article" date="2012" name="Genome Biol.">
        <title>The genome of the polar eukaryotic microalga coccomyxa subellipsoidea reveals traits of cold adaptation.</title>
        <authorList>
            <person name="Blanc G."/>
            <person name="Agarkova I."/>
            <person name="Grimwood J."/>
            <person name="Kuo A."/>
            <person name="Brueggeman A."/>
            <person name="Dunigan D."/>
            <person name="Gurnon J."/>
            <person name="Ladunga I."/>
            <person name="Lindquist E."/>
            <person name="Lucas S."/>
            <person name="Pangilinan J."/>
            <person name="Proschold T."/>
            <person name="Salamov A."/>
            <person name="Schmutz J."/>
            <person name="Weeks D."/>
            <person name="Yamada T."/>
            <person name="Claverie J.M."/>
            <person name="Grigoriev I."/>
            <person name="Van Etten J."/>
            <person name="Lomsadze A."/>
            <person name="Borodovsky M."/>
        </authorList>
    </citation>
    <scope>NUCLEOTIDE SEQUENCE [LARGE SCALE GENOMIC DNA]</scope>
    <source>
        <strain evidence="2 3">C-169</strain>
    </source>
</reference>
<proteinExistence type="predicted"/>
<gene>
    <name evidence="2" type="ORF">COCSUDRAFT_53690</name>
</gene>
<dbReference type="RefSeq" id="XP_005647438.1">
    <property type="nucleotide sequence ID" value="XM_005647381.1"/>
</dbReference>
<evidence type="ECO:0000313" key="3">
    <source>
        <dbReference type="Proteomes" id="UP000007264"/>
    </source>
</evidence>
<dbReference type="InterPro" id="IPR019364">
    <property type="entry name" value="Mediatior_Med8_fun/met"/>
</dbReference>
<keyword evidence="3" id="KW-1185">Reference proteome</keyword>
<dbReference type="GO" id="GO:0016592">
    <property type="term" value="C:mediator complex"/>
    <property type="evidence" value="ECO:0007669"/>
    <property type="project" value="InterPro"/>
</dbReference>
<dbReference type="EMBL" id="AGSI01000009">
    <property type="protein sequence ID" value="EIE22894.1"/>
    <property type="molecule type" value="Genomic_DNA"/>
</dbReference>
<dbReference type="PANTHER" id="PTHR35552">
    <property type="entry name" value="MEDIATOR OF RNA POLYMERASE II TRANSCRIPTION SUBUNIT 8"/>
    <property type="match status" value="1"/>
</dbReference>
<protein>
    <recommendedName>
        <fullName evidence="4">Mediator complex subunit 8</fullName>
    </recommendedName>
</protein>
<name>I0YWX5_COCSC</name>
<dbReference type="AlphaFoldDB" id="I0YWX5"/>
<accession>I0YWX5</accession>
<evidence type="ECO:0000256" key="1">
    <source>
        <dbReference type="SAM" id="MobiDB-lite"/>
    </source>
</evidence>
<dbReference type="GO" id="GO:0003712">
    <property type="term" value="F:transcription coregulator activity"/>
    <property type="evidence" value="ECO:0007669"/>
    <property type="project" value="InterPro"/>
</dbReference>
<comment type="caution">
    <text evidence="2">The sequence shown here is derived from an EMBL/GenBank/DDBJ whole genome shotgun (WGS) entry which is preliminary data.</text>
</comment>
<dbReference type="OrthoDB" id="514713at2759"/>
<organism evidence="2 3">
    <name type="scientific">Coccomyxa subellipsoidea (strain C-169)</name>
    <name type="common">Green microalga</name>
    <dbReference type="NCBI Taxonomy" id="574566"/>
    <lineage>
        <taxon>Eukaryota</taxon>
        <taxon>Viridiplantae</taxon>
        <taxon>Chlorophyta</taxon>
        <taxon>core chlorophytes</taxon>
        <taxon>Trebouxiophyceae</taxon>
        <taxon>Trebouxiophyceae incertae sedis</taxon>
        <taxon>Coccomyxaceae</taxon>
        <taxon>Coccomyxa</taxon>
        <taxon>Coccomyxa subellipsoidea</taxon>
    </lineage>
</organism>
<dbReference type="eggNOG" id="ENOG502QTT9">
    <property type="taxonomic scope" value="Eukaryota"/>
</dbReference>
<dbReference type="STRING" id="574566.I0YWX5"/>
<feature type="region of interest" description="Disordered" evidence="1">
    <location>
        <begin position="184"/>
        <end position="222"/>
    </location>
</feature>
<dbReference type="GO" id="GO:0006357">
    <property type="term" value="P:regulation of transcription by RNA polymerase II"/>
    <property type="evidence" value="ECO:0007669"/>
    <property type="project" value="InterPro"/>
</dbReference>
<evidence type="ECO:0000313" key="2">
    <source>
        <dbReference type="EMBL" id="EIE22894.1"/>
    </source>
</evidence>
<dbReference type="Proteomes" id="UP000007264">
    <property type="component" value="Unassembled WGS sequence"/>
</dbReference>
<dbReference type="GeneID" id="17040881"/>
<dbReference type="PANTHER" id="PTHR35552:SF1">
    <property type="entry name" value="MEDIATOR OF RNA POLYMERASE II TRANSCRIPTION SUBUNIT 8"/>
    <property type="match status" value="1"/>
</dbReference>
<evidence type="ECO:0008006" key="4">
    <source>
        <dbReference type="Google" id="ProtNLM"/>
    </source>
</evidence>
<dbReference type="InterPro" id="IPR038795">
    <property type="entry name" value="MED8_plant"/>
</dbReference>
<dbReference type="Pfam" id="PF10232">
    <property type="entry name" value="Med8"/>
    <property type="match status" value="1"/>
</dbReference>